<dbReference type="GO" id="GO:0006952">
    <property type="term" value="P:defense response"/>
    <property type="evidence" value="ECO:0007669"/>
    <property type="project" value="UniProtKB-KW"/>
</dbReference>
<comment type="caution">
    <text evidence="11">The sequence shown here is derived from an EMBL/GenBank/DDBJ whole genome shotgun (WGS) entry which is preliminary data.</text>
</comment>
<evidence type="ECO:0000256" key="3">
    <source>
        <dbReference type="ARBA" id="ARBA00022475"/>
    </source>
</evidence>
<proteinExistence type="inferred from homology"/>
<dbReference type="Proteomes" id="UP001187471">
    <property type="component" value="Unassembled WGS sequence"/>
</dbReference>
<dbReference type="InterPro" id="IPR002035">
    <property type="entry name" value="VWF_A"/>
</dbReference>
<dbReference type="EMBL" id="JAVXUO010001996">
    <property type="protein sequence ID" value="KAK2977378.1"/>
    <property type="molecule type" value="Genomic_DNA"/>
</dbReference>
<dbReference type="Pfam" id="PF00168">
    <property type="entry name" value="C2"/>
    <property type="match status" value="2"/>
</dbReference>
<evidence type="ECO:0000259" key="10">
    <source>
        <dbReference type="PROSITE" id="PS50004"/>
    </source>
</evidence>
<dbReference type="PANTHER" id="PTHR10857:SF120">
    <property type="entry name" value="PROTEIN BONZAI 3"/>
    <property type="match status" value="1"/>
</dbReference>
<feature type="domain" description="C2" evidence="10">
    <location>
        <begin position="243"/>
        <end position="368"/>
    </location>
</feature>
<evidence type="ECO:0000256" key="6">
    <source>
        <dbReference type="ARBA" id="ARBA00022821"/>
    </source>
</evidence>
<keyword evidence="9" id="KW-0449">Lipoprotein</keyword>
<dbReference type="SUPFAM" id="SSF49562">
    <property type="entry name" value="C2 domain (Calcium/lipid-binding domain, CaLB)"/>
    <property type="match status" value="2"/>
</dbReference>
<evidence type="ECO:0000256" key="1">
    <source>
        <dbReference type="ARBA" id="ARBA00004193"/>
    </source>
</evidence>
<evidence type="ECO:0000256" key="2">
    <source>
        <dbReference type="ARBA" id="ARBA00009048"/>
    </source>
</evidence>
<evidence type="ECO:0000256" key="9">
    <source>
        <dbReference type="ARBA" id="ARBA00023288"/>
    </source>
</evidence>
<dbReference type="GO" id="GO:0071277">
    <property type="term" value="P:cellular response to calcium ion"/>
    <property type="evidence" value="ECO:0007669"/>
    <property type="project" value="TreeGrafter"/>
</dbReference>
<dbReference type="AlphaFoldDB" id="A0AA88R1H4"/>
<evidence type="ECO:0000256" key="7">
    <source>
        <dbReference type="ARBA" id="ARBA00022837"/>
    </source>
</evidence>
<dbReference type="InterPro" id="IPR037768">
    <property type="entry name" value="C2B_Copine"/>
</dbReference>
<dbReference type="Gene3D" id="2.60.40.150">
    <property type="entry name" value="C2 domain"/>
    <property type="match status" value="2"/>
</dbReference>
<keyword evidence="5" id="KW-0677">Repeat</keyword>
<keyword evidence="7" id="KW-0106">Calcium</keyword>
<evidence type="ECO:0000313" key="12">
    <source>
        <dbReference type="Proteomes" id="UP001187471"/>
    </source>
</evidence>
<dbReference type="GO" id="GO:0005886">
    <property type="term" value="C:plasma membrane"/>
    <property type="evidence" value="ECO:0007669"/>
    <property type="project" value="UniProtKB-SubCell"/>
</dbReference>
<dbReference type="FunFam" id="2.60.40.150:FF:000168">
    <property type="entry name" value="Protein BONZAI 1"/>
    <property type="match status" value="1"/>
</dbReference>
<sequence length="655" mass="71398">MGACFSDIQGGQQAVGLGTGDLAGNSLDLDTSHNDAVEFFLKSKGLQELYTHVESRSFREMGSCLSDVRGGQQAVGGAGGGGGGAHDMVSGGGGAAAHNDALDFFLRRKGLEGLFTQIELSLSASKLRDRDVISKSDPMTVVYAKKIDGTLQELGRTEVIMNNLDPSWIEKVNIAYQFEIVQPLFFQVYDVDTRYHNISAKMLKLEDQDFLGEASCVLSEIVTKKSRSLTLNLHNRNGHGLKILGTLTVHAEETAASRNAVEMTLRCSQLDNKDMFSKSDPFLRISRVVETGGSIPVFKTEVVQNSLNPLWKPICLTMQQFGSKANPLVIECFDFNNSGDHVLIGKLQKSVADLEKLHEEKVGAHFTIPSSGHRGHEKVLKGQLFVDNFLEKQLYSFLDYISSGFELNFMVAVDFTASNGNPRSLDSLHYIDPAGRLNAYQQAIMEVGEVIQFYDSDRRFPAWGFGGRTHDGIVSHCFNLSGDPGGFEVVGVEGIMAAYAAALHNVTLSGPTLFGPVISNAAEIAAQSLSYNNSKYFVLLIITDGVLTDLQETKDALVRASDLPLSILIVGVGAADFTQMEILDADNGHRLESSTGRIATRDIVQFVPMRDVHGGQISIVQSLLAELPGQFLSYMRSRDIRPHPIGIPQSSTQEH</sequence>
<reference evidence="11" key="1">
    <citation type="submission" date="2022-12" db="EMBL/GenBank/DDBJ databases">
        <title>Draft genome assemblies for two species of Escallonia (Escalloniales).</title>
        <authorList>
            <person name="Chanderbali A."/>
            <person name="Dervinis C."/>
            <person name="Anghel I."/>
            <person name="Soltis D."/>
            <person name="Soltis P."/>
            <person name="Zapata F."/>
        </authorList>
    </citation>
    <scope>NUCLEOTIDE SEQUENCE</scope>
    <source>
        <strain evidence="11">UCBG92.1500</strain>
        <tissue evidence="11">Leaf</tissue>
    </source>
</reference>
<comment type="similarity">
    <text evidence="2">Belongs to the copine family.</text>
</comment>
<keyword evidence="3" id="KW-1003">Cell membrane</keyword>
<dbReference type="GO" id="GO:0005544">
    <property type="term" value="F:calcium-dependent phospholipid binding"/>
    <property type="evidence" value="ECO:0007669"/>
    <property type="project" value="InterPro"/>
</dbReference>
<protein>
    <recommendedName>
        <fullName evidence="10">C2 domain-containing protein</fullName>
    </recommendedName>
</protein>
<dbReference type="InterPro" id="IPR035892">
    <property type="entry name" value="C2_domain_sf"/>
</dbReference>
<dbReference type="GO" id="GO:0046872">
    <property type="term" value="F:metal ion binding"/>
    <property type="evidence" value="ECO:0007669"/>
    <property type="project" value="UniProtKB-KW"/>
</dbReference>
<organism evidence="11 12">
    <name type="scientific">Escallonia rubra</name>
    <dbReference type="NCBI Taxonomy" id="112253"/>
    <lineage>
        <taxon>Eukaryota</taxon>
        <taxon>Viridiplantae</taxon>
        <taxon>Streptophyta</taxon>
        <taxon>Embryophyta</taxon>
        <taxon>Tracheophyta</taxon>
        <taxon>Spermatophyta</taxon>
        <taxon>Magnoliopsida</taxon>
        <taxon>eudicotyledons</taxon>
        <taxon>Gunneridae</taxon>
        <taxon>Pentapetalae</taxon>
        <taxon>asterids</taxon>
        <taxon>campanulids</taxon>
        <taxon>Escalloniales</taxon>
        <taxon>Escalloniaceae</taxon>
        <taxon>Escallonia</taxon>
    </lineage>
</organism>
<dbReference type="InterPro" id="IPR000008">
    <property type="entry name" value="C2_dom"/>
</dbReference>
<evidence type="ECO:0000256" key="5">
    <source>
        <dbReference type="ARBA" id="ARBA00022737"/>
    </source>
</evidence>
<dbReference type="SMART" id="SM00327">
    <property type="entry name" value="VWA"/>
    <property type="match status" value="1"/>
</dbReference>
<dbReference type="PROSITE" id="PS50004">
    <property type="entry name" value="C2"/>
    <property type="match status" value="2"/>
</dbReference>
<dbReference type="InterPro" id="IPR045052">
    <property type="entry name" value="Copine"/>
</dbReference>
<evidence type="ECO:0000313" key="11">
    <source>
        <dbReference type="EMBL" id="KAK2977378.1"/>
    </source>
</evidence>
<dbReference type="CDD" id="cd04048">
    <property type="entry name" value="C2A_Copine"/>
    <property type="match status" value="1"/>
</dbReference>
<keyword evidence="6" id="KW-0611">Plant defense</keyword>
<dbReference type="SMART" id="SM00239">
    <property type="entry name" value="C2"/>
    <property type="match status" value="2"/>
</dbReference>
<feature type="domain" description="C2" evidence="10">
    <location>
        <begin position="98"/>
        <end position="231"/>
    </location>
</feature>
<dbReference type="FunFam" id="2.60.40.150:FF:000186">
    <property type="entry name" value="Protein BONZAI 3"/>
    <property type="match status" value="1"/>
</dbReference>
<keyword evidence="12" id="KW-1185">Reference proteome</keyword>
<dbReference type="InterPro" id="IPR036465">
    <property type="entry name" value="vWFA_dom_sf"/>
</dbReference>
<keyword evidence="8" id="KW-0472">Membrane</keyword>
<keyword evidence="4" id="KW-0479">Metal-binding</keyword>
<dbReference type="PANTHER" id="PTHR10857">
    <property type="entry name" value="COPINE"/>
    <property type="match status" value="1"/>
</dbReference>
<evidence type="ECO:0000256" key="8">
    <source>
        <dbReference type="ARBA" id="ARBA00023136"/>
    </source>
</evidence>
<accession>A0AA88R1H4</accession>
<name>A0AA88R1H4_9ASTE</name>
<gene>
    <name evidence="11" type="ORF">RJ640_013357</name>
</gene>
<dbReference type="Pfam" id="PF07002">
    <property type="entry name" value="Copine"/>
    <property type="match status" value="1"/>
</dbReference>
<dbReference type="CDD" id="cd04047">
    <property type="entry name" value="C2B_Copine"/>
    <property type="match status" value="1"/>
</dbReference>
<evidence type="ECO:0000256" key="4">
    <source>
        <dbReference type="ARBA" id="ARBA00022723"/>
    </source>
</evidence>
<dbReference type="CDD" id="cd01459">
    <property type="entry name" value="vWA_copine_like"/>
    <property type="match status" value="1"/>
</dbReference>
<dbReference type="SUPFAM" id="SSF53300">
    <property type="entry name" value="vWA-like"/>
    <property type="match status" value="1"/>
</dbReference>
<comment type="subcellular location">
    <subcellularLocation>
        <location evidence="1">Cell membrane</location>
        <topology evidence="1">Lipid-anchor</topology>
    </subcellularLocation>
</comment>
<dbReference type="InterPro" id="IPR010734">
    <property type="entry name" value="Copine_C"/>
</dbReference>